<accession>A0A0B7BPK9</accession>
<dbReference type="SUPFAM" id="SSF47095">
    <property type="entry name" value="HMG-box"/>
    <property type="match status" value="1"/>
</dbReference>
<organism evidence="3">
    <name type="scientific">Arion vulgaris</name>
    <dbReference type="NCBI Taxonomy" id="1028688"/>
    <lineage>
        <taxon>Eukaryota</taxon>
        <taxon>Metazoa</taxon>
        <taxon>Spiralia</taxon>
        <taxon>Lophotrochozoa</taxon>
        <taxon>Mollusca</taxon>
        <taxon>Gastropoda</taxon>
        <taxon>Heterobranchia</taxon>
        <taxon>Euthyneura</taxon>
        <taxon>Panpulmonata</taxon>
        <taxon>Eupulmonata</taxon>
        <taxon>Stylommatophora</taxon>
        <taxon>Helicina</taxon>
        <taxon>Arionoidea</taxon>
        <taxon>Arionidae</taxon>
        <taxon>Arion</taxon>
    </lineage>
</organism>
<dbReference type="InterPro" id="IPR036910">
    <property type="entry name" value="HMG_box_dom_sf"/>
</dbReference>
<dbReference type="SMART" id="SM00398">
    <property type="entry name" value="HMG"/>
    <property type="match status" value="1"/>
</dbReference>
<feature type="region of interest" description="Disordered" evidence="1">
    <location>
        <begin position="39"/>
        <end position="62"/>
    </location>
</feature>
<dbReference type="InterPro" id="IPR009071">
    <property type="entry name" value="HMG_box_dom"/>
</dbReference>
<gene>
    <name evidence="3" type="primary">ORF198853</name>
</gene>
<feature type="compositionally biased region" description="Low complexity" evidence="1">
    <location>
        <begin position="44"/>
        <end position="56"/>
    </location>
</feature>
<name>A0A0B7BPK9_9EUPU</name>
<dbReference type="AlphaFoldDB" id="A0A0B7BPK9"/>
<feature type="non-terminal residue" evidence="3">
    <location>
        <position position="1"/>
    </location>
</feature>
<evidence type="ECO:0000256" key="1">
    <source>
        <dbReference type="SAM" id="MobiDB-lite"/>
    </source>
</evidence>
<proteinExistence type="predicted"/>
<evidence type="ECO:0000259" key="2">
    <source>
        <dbReference type="SMART" id="SM00398"/>
    </source>
</evidence>
<feature type="domain" description="HMG box" evidence="2">
    <location>
        <begin position="81"/>
        <end position="151"/>
    </location>
</feature>
<dbReference type="EMBL" id="HACG01047215">
    <property type="protein sequence ID" value="CEK94080.1"/>
    <property type="molecule type" value="Transcribed_RNA"/>
</dbReference>
<evidence type="ECO:0000313" key="3">
    <source>
        <dbReference type="EMBL" id="CEK94080.1"/>
    </source>
</evidence>
<sequence length="383" mass="43299">TDSGQSIMSCNNWSMGHGLMSPGGKQPQPVKLLTMSSVHTPGKRSLSPASSLSSRCPSKHRKMSADILPSGQSTLNDVFTEQSIRTAAFELFCKERTSIMLESNHDTTGEAVDERLEEAWKNLSSDEKSKFRDKCLQDTRRQENKVPLEEANNSDRTSDSKKSNNKSVAAAKVLKKKTLKRRLYHFERKLECNVRDLRTALIKRETEPCRIFYETTTVIGQAKSCDAWLCGQADKLCMVNVCRLGESVLYKNLREKHRLLAKPLQSPVNVNSVLVKGNLWPTLEQLATVSQTQDTYFHIKDERLVANGFDILCHRDPEGSLQAELVGLCDLVPAYNISDLSEVLEVISRNPHISLEDVRPTKVLYYLQVWERELISVFFFSST</sequence>
<protein>
    <recommendedName>
        <fullName evidence="2">HMG box domain-containing protein</fullName>
    </recommendedName>
</protein>
<reference evidence="3" key="1">
    <citation type="submission" date="2014-12" db="EMBL/GenBank/DDBJ databases">
        <title>Insight into the proteome of Arion vulgaris.</title>
        <authorList>
            <person name="Aradska J."/>
            <person name="Bulat T."/>
            <person name="Smidak R."/>
            <person name="Sarate P."/>
            <person name="Gangsoo J."/>
            <person name="Sialana F."/>
            <person name="Bilban M."/>
            <person name="Lubec G."/>
        </authorList>
    </citation>
    <scope>NUCLEOTIDE SEQUENCE</scope>
    <source>
        <tissue evidence="3">Skin</tissue>
    </source>
</reference>
<dbReference type="Pfam" id="PF00505">
    <property type="entry name" value="HMG_box"/>
    <property type="match status" value="1"/>
</dbReference>
<dbReference type="Gene3D" id="1.10.30.10">
    <property type="entry name" value="High mobility group box domain"/>
    <property type="match status" value="1"/>
</dbReference>
<feature type="region of interest" description="Disordered" evidence="1">
    <location>
        <begin position="138"/>
        <end position="167"/>
    </location>
</feature>
<feature type="compositionally biased region" description="Basic and acidic residues" evidence="1">
    <location>
        <begin position="138"/>
        <end position="148"/>
    </location>
</feature>